<dbReference type="STRING" id="1109443.G4TVB1"/>
<gene>
    <name evidence="1" type="ORF">PIIN_09238</name>
</gene>
<evidence type="ECO:0000313" key="2">
    <source>
        <dbReference type="Proteomes" id="UP000007148"/>
    </source>
</evidence>
<reference evidence="1 2" key="1">
    <citation type="journal article" date="2011" name="PLoS Pathog.">
        <title>Endophytic Life Strategies Decoded by Genome and Transcriptome Analyses of the Mutualistic Root Symbiont Piriformospora indica.</title>
        <authorList>
            <person name="Zuccaro A."/>
            <person name="Lahrmann U."/>
            <person name="Guldener U."/>
            <person name="Langen G."/>
            <person name="Pfiffi S."/>
            <person name="Biedenkopf D."/>
            <person name="Wong P."/>
            <person name="Samans B."/>
            <person name="Grimm C."/>
            <person name="Basiewicz M."/>
            <person name="Murat C."/>
            <person name="Martin F."/>
            <person name="Kogel K.H."/>
        </authorList>
    </citation>
    <scope>NUCLEOTIDE SEQUENCE [LARGE SCALE GENOMIC DNA]</scope>
    <source>
        <strain evidence="1 2">DSM 11827</strain>
    </source>
</reference>
<comment type="caution">
    <text evidence="1">The sequence shown here is derived from an EMBL/GenBank/DDBJ whole genome shotgun (WGS) entry which is preliminary data.</text>
</comment>
<protein>
    <recommendedName>
        <fullName evidence="3">Aminoglycoside phosphotransferase domain-containing protein</fullName>
    </recommendedName>
</protein>
<dbReference type="Proteomes" id="UP000007148">
    <property type="component" value="Unassembled WGS sequence"/>
</dbReference>
<organism evidence="1 2">
    <name type="scientific">Serendipita indica (strain DSM 11827)</name>
    <name type="common">Root endophyte fungus</name>
    <name type="synonym">Piriformospora indica</name>
    <dbReference type="NCBI Taxonomy" id="1109443"/>
    <lineage>
        <taxon>Eukaryota</taxon>
        <taxon>Fungi</taxon>
        <taxon>Dikarya</taxon>
        <taxon>Basidiomycota</taxon>
        <taxon>Agaricomycotina</taxon>
        <taxon>Agaricomycetes</taxon>
        <taxon>Sebacinales</taxon>
        <taxon>Serendipitaceae</taxon>
        <taxon>Serendipita</taxon>
    </lineage>
</organism>
<keyword evidence="2" id="KW-1185">Reference proteome</keyword>
<dbReference type="HOGENOM" id="CLU_1090369_0_0_1"/>
<dbReference type="OrthoDB" id="10003767at2759"/>
<sequence>MFVIYDAIRRICPLETERESFHFACGDLRLTSILVDRETGKITGVIDREMAGFRPSWLCAVPGNWFDDDSNRFSMEGPQGDGPFGYDDNTPEDTGLREYFLSELKAHNPQLFEDNQHGAEFRAIFYTLCEDLGGNIQACIRAFRKFHWSEDQRRPFPFDYEQFRDLLWKLFHEERIYILPHRILLDSLWCRPASRLRHRRTSSRHPRPRAMENKFVKTEPTKCLLPHCGESLYEVRNPVCLQMLNSGGYTTTAPE</sequence>
<accession>G4TVB1</accession>
<dbReference type="AlphaFoldDB" id="G4TVB1"/>
<proteinExistence type="predicted"/>
<dbReference type="eggNOG" id="ENOG502T03A">
    <property type="taxonomic scope" value="Eukaryota"/>
</dbReference>
<evidence type="ECO:0000313" key="1">
    <source>
        <dbReference type="EMBL" id="CCA75254.1"/>
    </source>
</evidence>
<evidence type="ECO:0008006" key="3">
    <source>
        <dbReference type="Google" id="ProtNLM"/>
    </source>
</evidence>
<name>G4TVB1_SERID</name>
<dbReference type="InParanoid" id="G4TVB1"/>
<dbReference type="EMBL" id="CAFZ01000420">
    <property type="protein sequence ID" value="CCA75254.1"/>
    <property type="molecule type" value="Genomic_DNA"/>
</dbReference>